<dbReference type="PANTHER" id="PTHR44086">
    <property type="entry name" value="THIOSULFATE SULFURTRANSFERASE RDL2, MITOCHONDRIAL-RELATED"/>
    <property type="match status" value="1"/>
</dbReference>
<gene>
    <name evidence="2" type="ORF">PhCBS80983_g03087</name>
</gene>
<evidence type="ECO:0000259" key="1">
    <source>
        <dbReference type="PROSITE" id="PS50206"/>
    </source>
</evidence>
<dbReference type="Gene3D" id="3.40.250.10">
    <property type="entry name" value="Rhodanese-like domain"/>
    <property type="match status" value="1"/>
</dbReference>
<evidence type="ECO:0000313" key="3">
    <source>
        <dbReference type="Proteomes" id="UP000318582"/>
    </source>
</evidence>
<protein>
    <recommendedName>
        <fullName evidence="1">Rhodanese domain-containing protein</fullName>
    </recommendedName>
</protein>
<dbReference type="PANTHER" id="PTHR44086:SF10">
    <property type="entry name" value="THIOSULFATE SULFURTRANSFERASE_RHODANESE-LIKE DOMAIN-CONTAINING PROTEIN 3"/>
    <property type="match status" value="1"/>
</dbReference>
<dbReference type="Pfam" id="PF00581">
    <property type="entry name" value="Rhodanese"/>
    <property type="match status" value="1"/>
</dbReference>
<dbReference type="Proteomes" id="UP000318582">
    <property type="component" value="Unassembled WGS sequence"/>
</dbReference>
<comment type="caution">
    <text evidence="2">The sequence shown here is derived from an EMBL/GenBank/DDBJ whole genome shotgun (WGS) entry which is preliminary data.</text>
</comment>
<dbReference type="PROSITE" id="PS50206">
    <property type="entry name" value="RHODANESE_3"/>
    <property type="match status" value="1"/>
</dbReference>
<reference evidence="2 3" key="1">
    <citation type="journal article" date="2019" name="Sci. Rep.">
        <title>Comparative genomics of chytrid fungi reveal insights into the obligate biotrophic and pathogenic lifestyle of Synchytrium endobioticum.</title>
        <authorList>
            <person name="van de Vossenberg B.T.L.H."/>
            <person name="Warris S."/>
            <person name="Nguyen H.D.T."/>
            <person name="van Gent-Pelzer M.P.E."/>
            <person name="Joly D.L."/>
            <person name="van de Geest H.C."/>
            <person name="Bonants P.J.M."/>
            <person name="Smith D.S."/>
            <person name="Levesque C.A."/>
            <person name="van der Lee T.A.J."/>
        </authorList>
    </citation>
    <scope>NUCLEOTIDE SEQUENCE [LARGE SCALE GENOMIC DNA]</scope>
    <source>
        <strain evidence="2 3">CBS 809.83</strain>
    </source>
</reference>
<accession>A0A507E369</accession>
<dbReference type="EMBL" id="QEAQ01000035">
    <property type="protein sequence ID" value="TPX58513.1"/>
    <property type="molecule type" value="Genomic_DNA"/>
</dbReference>
<dbReference type="GO" id="GO:0004792">
    <property type="term" value="F:thiosulfate-cyanide sulfurtransferase activity"/>
    <property type="evidence" value="ECO:0007669"/>
    <property type="project" value="TreeGrafter"/>
</dbReference>
<sequence length="162" mass="17824">MFIRAAARLTQTQRAPLGARLFSHTAPASSALFSAHVAKIQPTVKEISISDLKAKISSEPSPAFHLLDVRETHEWNEDKLPYAVYSGRGCLERDIESLVPDPYDEIVLYCAGGKRSILAAASLQKMGYNNVASLRGGIGAWKKEGLPLGHSHKTYSDRIQEY</sequence>
<dbReference type="STRING" id="109895.A0A507E369"/>
<dbReference type="InterPro" id="IPR001763">
    <property type="entry name" value="Rhodanese-like_dom"/>
</dbReference>
<evidence type="ECO:0000313" key="2">
    <source>
        <dbReference type="EMBL" id="TPX58513.1"/>
    </source>
</evidence>
<dbReference type="InterPro" id="IPR036873">
    <property type="entry name" value="Rhodanese-like_dom_sf"/>
</dbReference>
<organism evidence="2 3">
    <name type="scientific">Powellomyces hirtus</name>
    <dbReference type="NCBI Taxonomy" id="109895"/>
    <lineage>
        <taxon>Eukaryota</taxon>
        <taxon>Fungi</taxon>
        <taxon>Fungi incertae sedis</taxon>
        <taxon>Chytridiomycota</taxon>
        <taxon>Chytridiomycota incertae sedis</taxon>
        <taxon>Chytridiomycetes</taxon>
        <taxon>Spizellomycetales</taxon>
        <taxon>Powellomycetaceae</taxon>
        <taxon>Powellomyces</taxon>
    </lineage>
</organism>
<proteinExistence type="predicted"/>
<name>A0A507E369_9FUNG</name>
<feature type="domain" description="Rhodanese" evidence="1">
    <location>
        <begin position="60"/>
        <end position="150"/>
    </location>
</feature>
<dbReference type="AlphaFoldDB" id="A0A507E369"/>
<dbReference type="GO" id="GO:0005739">
    <property type="term" value="C:mitochondrion"/>
    <property type="evidence" value="ECO:0007669"/>
    <property type="project" value="TreeGrafter"/>
</dbReference>
<dbReference type="SMART" id="SM00450">
    <property type="entry name" value="RHOD"/>
    <property type="match status" value="1"/>
</dbReference>
<dbReference type="SUPFAM" id="SSF52821">
    <property type="entry name" value="Rhodanese/Cell cycle control phosphatase"/>
    <property type="match status" value="1"/>
</dbReference>
<dbReference type="CDD" id="cd00158">
    <property type="entry name" value="RHOD"/>
    <property type="match status" value="1"/>
</dbReference>
<keyword evidence="3" id="KW-1185">Reference proteome</keyword>